<name>A0A6B0U726_IXORI</name>
<dbReference type="AlphaFoldDB" id="A0A6B0U726"/>
<accession>A0A6B0U726</accession>
<reference evidence="2" key="1">
    <citation type="submission" date="2019-12" db="EMBL/GenBank/DDBJ databases">
        <title>An insight into the sialome of adult female Ixodes ricinus ticks feeding for 6 days.</title>
        <authorList>
            <person name="Perner J."/>
            <person name="Ribeiro J.M.C."/>
        </authorList>
    </citation>
    <scope>NUCLEOTIDE SEQUENCE</scope>
    <source>
        <strain evidence="2">Semi-engorged</strain>
        <tissue evidence="2">Salivary glands</tissue>
    </source>
</reference>
<organism evidence="2">
    <name type="scientific">Ixodes ricinus</name>
    <name type="common">Common tick</name>
    <name type="synonym">Acarus ricinus</name>
    <dbReference type="NCBI Taxonomy" id="34613"/>
    <lineage>
        <taxon>Eukaryota</taxon>
        <taxon>Metazoa</taxon>
        <taxon>Ecdysozoa</taxon>
        <taxon>Arthropoda</taxon>
        <taxon>Chelicerata</taxon>
        <taxon>Arachnida</taxon>
        <taxon>Acari</taxon>
        <taxon>Parasitiformes</taxon>
        <taxon>Ixodida</taxon>
        <taxon>Ixodoidea</taxon>
        <taxon>Ixodidae</taxon>
        <taxon>Ixodinae</taxon>
        <taxon>Ixodes</taxon>
    </lineage>
</organism>
<feature type="chain" id="PRO_5025526254" evidence="1">
    <location>
        <begin position="21"/>
        <end position="81"/>
    </location>
</feature>
<dbReference type="PROSITE" id="PS51257">
    <property type="entry name" value="PROKAR_LIPOPROTEIN"/>
    <property type="match status" value="1"/>
</dbReference>
<proteinExistence type="predicted"/>
<evidence type="ECO:0000313" key="2">
    <source>
        <dbReference type="EMBL" id="MXU84584.1"/>
    </source>
</evidence>
<sequence length="81" mass="9003">MRGGPTRNLSSIILLSSCLSFSFRLSSIGQQSAGETNVGRSLVRAINWGSPSLVPWRKNTPARAARVQYRLGHEERRPPLR</sequence>
<dbReference type="EMBL" id="GIFC01002501">
    <property type="protein sequence ID" value="MXU84584.1"/>
    <property type="molecule type" value="Transcribed_RNA"/>
</dbReference>
<feature type="signal peptide" evidence="1">
    <location>
        <begin position="1"/>
        <end position="20"/>
    </location>
</feature>
<evidence type="ECO:0000256" key="1">
    <source>
        <dbReference type="SAM" id="SignalP"/>
    </source>
</evidence>
<keyword evidence="1" id="KW-0732">Signal</keyword>
<protein>
    <submittedName>
        <fullName evidence="2">Putative secreted protein</fullName>
    </submittedName>
</protein>